<organism evidence="3">
    <name type="scientific">Strongyloides stercoralis</name>
    <name type="common">Threadworm</name>
    <dbReference type="NCBI Taxonomy" id="6248"/>
    <lineage>
        <taxon>Eukaryota</taxon>
        <taxon>Metazoa</taxon>
        <taxon>Ecdysozoa</taxon>
        <taxon>Nematoda</taxon>
        <taxon>Chromadorea</taxon>
        <taxon>Rhabditida</taxon>
        <taxon>Tylenchina</taxon>
        <taxon>Panagrolaimomorpha</taxon>
        <taxon>Strongyloidoidea</taxon>
        <taxon>Strongyloididae</taxon>
        <taxon>Strongyloides</taxon>
    </lineage>
</organism>
<dbReference type="STRING" id="6248.A0A0K0EHB0"/>
<keyword evidence="1" id="KW-0472">Membrane</keyword>
<dbReference type="WBParaSite" id="SSTP_0000886600.1">
    <property type="protein sequence ID" value="SSTP_0000886600.1"/>
    <property type="gene ID" value="SSTP_0000886600"/>
</dbReference>
<accession>A0A0K0EHB0</accession>
<name>A0A0K0EHB0_STRER</name>
<dbReference type="WBParaSite" id="TCONS_00002588.p1">
    <property type="protein sequence ID" value="TCONS_00002588.p1"/>
    <property type="gene ID" value="XLOC_002424"/>
</dbReference>
<sequence length="126" mass="14057">MSGKKEDDNENPSVTRGNLLGAVPVDPVFPIALTSMVINTILGGIFLYGCTGNVRLSALSSLIIIPVSLTSCLTDAEKDFKKWHELEESRKKGTPECLLPYRCKYNWTGYEDSMKFVIKKVQNNKE</sequence>
<proteinExistence type="predicted"/>
<evidence type="ECO:0000256" key="1">
    <source>
        <dbReference type="SAM" id="Phobius"/>
    </source>
</evidence>
<dbReference type="AlphaFoldDB" id="A0A0K0EHB0"/>
<reference evidence="3" key="1">
    <citation type="submission" date="2015-08" db="UniProtKB">
        <authorList>
            <consortium name="WormBaseParasite"/>
        </authorList>
    </citation>
    <scope>IDENTIFICATION</scope>
</reference>
<keyword evidence="2" id="KW-1185">Reference proteome</keyword>
<evidence type="ECO:0000313" key="2">
    <source>
        <dbReference type="Proteomes" id="UP000035681"/>
    </source>
</evidence>
<evidence type="ECO:0000313" key="3">
    <source>
        <dbReference type="WBParaSite" id="SSTP_0000886600.1"/>
    </source>
</evidence>
<keyword evidence="1" id="KW-0812">Transmembrane</keyword>
<dbReference type="Proteomes" id="UP000035681">
    <property type="component" value="Unplaced"/>
</dbReference>
<keyword evidence="1" id="KW-1133">Transmembrane helix</keyword>
<protein>
    <submittedName>
        <fullName evidence="3">PrgI family protein</fullName>
    </submittedName>
</protein>
<feature type="transmembrane region" description="Helical" evidence="1">
    <location>
        <begin position="28"/>
        <end position="50"/>
    </location>
</feature>